<keyword evidence="3" id="KW-1185">Reference proteome</keyword>
<dbReference type="OrthoDB" id="530420at2759"/>
<sequence>MTQLYSAVDFRTAPHDLPCRRVADAQQSGAIPTFPYFNCARWISSYRISPNFKAYGGGTYCFTLTVKSPPGCTSYCCTKSDVKKIEFNVRRECNVLGAVIKSTVNGAPTRIGPAFEYPPAGPPGSAILRLTQLGLGPGDDGAQVCLTLAANALGRGCSTLEELCVPPPGRPGSTCSVALFDSQLDCCPISTVSAPIPQTPPLLAGRDGPFPPTIYPPPPPPLPPPATPTPCTVCAYLTLTPSSPIYPISITTEQCDNFAEIITADVSSQAEMVAAPLLDMPYTTSCSETQIKVCGTFKSAVETASLQTWVTSRVAHWLSLATGDSSSGSGGSCPAFLYGYRVTVTVGGDGQWPTIPASCLSASVSTVCEAQPVPYPKCACNSRPRATPFAAIPLIFKAPGRTSSTTLYCFTTDVISPYSSTGSCGSSTTLLKAEIWANEAKRRKVVAIAVQPANSTDLTFHAPTWGAVGEQTLKATPLMWDLTQANGGKICLELDKATDLGSFCNNVPGSPPTCWITFFSPDKKCCPLFAASLM</sequence>
<organism evidence="3">
    <name type="scientific">Volvox carteri f. nagariensis</name>
    <dbReference type="NCBI Taxonomy" id="3068"/>
    <lineage>
        <taxon>Eukaryota</taxon>
        <taxon>Viridiplantae</taxon>
        <taxon>Chlorophyta</taxon>
        <taxon>core chlorophytes</taxon>
        <taxon>Chlorophyceae</taxon>
        <taxon>CS clade</taxon>
        <taxon>Chlamydomonadales</taxon>
        <taxon>Volvocaceae</taxon>
        <taxon>Volvox</taxon>
    </lineage>
</organism>
<dbReference type="KEGG" id="vcn:VOLCADRAFT_80731"/>
<dbReference type="InterPro" id="IPR024616">
    <property type="entry name" value="Pherophorin"/>
</dbReference>
<dbReference type="InParanoid" id="D8TTC8"/>
<feature type="domain" description="Pherophorin" evidence="1">
    <location>
        <begin position="34"/>
        <end position="188"/>
    </location>
</feature>
<dbReference type="RefSeq" id="XP_002949730.1">
    <property type="nucleotide sequence ID" value="XM_002949684.1"/>
</dbReference>
<accession>D8TTC8</accession>
<dbReference type="Pfam" id="PF12499">
    <property type="entry name" value="DUF3707"/>
    <property type="match status" value="2"/>
</dbReference>
<feature type="domain" description="Pherophorin" evidence="1">
    <location>
        <begin position="376"/>
        <end position="527"/>
    </location>
</feature>
<dbReference type="AlphaFoldDB" id="D8TTC8"/>
<gene>
    <name evidence="2" type="primary">phV15</name>
    <name evidence="2" type="ORF">VOLCADRAFT_80731</name>
</gene>
<evidence type="ECO:0000313" key="2">
    <source>
        <dbReference type="EMBL" id="EFJ49282.1"/>
    </source>
</evidence>
<name>D8TTC8_VOLCA</name>
<protein>
    <submittedName>
        <fullName evidence="2">Extracellular matrix glycoprotein pherophorin-V15</fullName>
    </submittedName>
</protein>
<evidence type="ECO:0000259" key="1">
    <source>
        <dbReference type="Pfam" id="PF12499"/>
    </source>
</evidence>
<reference evidence="2 3" key="1">
    <citation type="journal article" date="2010" name="Science">
        <title>Genomic analysis of organismal complexity in the multicellular green alga Volvox carteri.</title>
        <authorList>
            <person name="Prochnik S.E."/>
            <person name="Umen J."/>
            <person name="Nedelcu A.M."/>
            <person name="Hallmann A."/>
            <person name="Miller S.M."/>
            <person name="Nishii I."/>
            <person name="Ferris P."/>
            <person name="Kuo A."/>
            <person name="Mitros T."/>
            <person name="Fritz-Laylin L.K."/>
            <person name="Hellsten U."/>
            <person name="Chapman J."/>
            <person name="Simakov O."/>
            <person name="Rensing S.A."/>
            <person name="Terry A."/>
            <person name="Pangilinan J."/>
            <person name="Kapitonov V."/>
            <person name="Jurka J."/>
            <person name="Salamov A."/>
            <person name="Shapiro H."/>
            <person name="Schmutz J."/>
            <person name="Grimwood J."/>
            <person name="Lindquist E."/>
            <person name="Lucas S."/>
            <person name="Grigoriev I.V."/>
            <person name="Schmitt R."/>
            <person name="Kirk D."/>
            <person name="Rokhsar D.S."/>
        </authorList>
    </citation>
    <scope>NUCLEOTIDE SEQUENCE [LARGE SCALE GENOMIC DNA]</scope>
    <source>
        <strain evidence="3">f. Nagariensis / Eve</strain>
    </source>
</reference>
<dbReference type="eggNOG" id="ENOG502QQEE">
    <property type="taxonomic scope" value="Eukaryota"/>
</dbReference>
<dbReference type="GeneID" id="9618798"/>
<proteinExistence type="predicted"/>
<dbReference type="Proteomes" id="UP000001058">
    <property type="component" value="Unassembled WGS sequence"/>
</dbReference>
<dbReference type="EMBL" id="GL378336">
    <property type="protein sequence ID" value="EFJ49282.1"/>
    <property type="molecule type" value="Genomic_DNA"/>
</dbReference>
<evidence type="ECO:0000313" key="3">
    <source>
        <dbReference type="Proteomes" id="UP000001058"/>
    </source>
</evidence>